<dbReference type="InterPro" id="IPR018062">
    <property type="entry name" value="HTH_AraC-typ_CS"/>
</dbReference>
<dbReference type="Gene3D" id="1.10.10.60">
    <property type="entry name" value="Homeodomain-like"/>
    <property type="match status" value="2"/>
</dbReference>
<dbReference type="Pfam" id="PF12852">
    <property type="entry name" value="Cupin_6"/>
    <property type="match status" value="1"/>
</dbReference>
<protein>
    <submittedName>
        <fullName evidence="5">Cupin domain-containing protein</fullName>
    </submittedName>
</protein>
<keyword evidence="2" id="KW-0238">DNA-binding</keyword>
<dbReference type="SUPFAM" id="SSF46689">
    <property type="entry name" value="Homeodomain-like"/>
    <property type="match status" value="2"/>
</dbReference>
<comment type="caution">
    <text evidence="5">The sequence shown here is derived from an EMBL/GenBank/DDBJ whole genome shotgun (WGS) entry which is preliminary data.</text>
</comment>
<dbReference type="RefSeq" id="WP_390213068.1">
    <property type="nucleotide sequence ID" value="NZ_JBHLXJ010000013.1"/>
</dbReference>
<proteinExistence type="predicted"/>
<organism evidence="5 6">
    <name type="scientific">Undibacterium danionis</name>
    <dbReference type="NCBI Taxonomy" id="1812100"/>
    <lineage>
        <taxon>Bacteria</taxon>
        <taxon>Pseudomonadati</taxon>
        <taxon>Pseudomonadota</taxon>
        <taxon>Betaproteobacteria</taxon>
        <taxon>Burkholderiales</taxon>
        <taxon>Oxalobacteraceae</taxon>
        <taxon>Undibacterium</taxon>
    </lineage>
</organism>
<dbReference type="PANTHER" id="PTHR46796:SF7">
    <property type="entry name" value="ARAC FAMILY TRANSCRIPTIONAL REGULATOR"/>
    <property type="match status" value="1"/>
</dbReference>
<dbReference type="InterPro" id="IPR032783">
    <property type="entry name" value="AraC_lig"/>
</dbReference>
<keyword evidence="3" id="KW-0804">Transcription</keyword>
<dbReference type="EMBL" id="JBHLXJ010000013">
    <property type="protein sequence ID" value="MFC0350617.1"/>
    <property type="molecule type" value="Genomic_DNA"/>
</dbReference>
<evidence type="ECO:0000256" key="3">
    <source>
        <dbReference type="ARBA" id="ARBA00023163"/>
    </source>
</evidence>
<dbReference type="Proteomes" id="UP001589844">
    <property type="component" value="Unassembled WGS sequence"/>
</dbReference>
<gene>
    <name evidence="5" type="ORF">ACFFJH_12410</name>
</gene>
<dbReference type="InterPro" id="IPR018060">
    <property type="entry name" value="HTH_AraC"/>
</dbReference>
<dbReference type="PROSITE" id="PS00041">
    <property type="entry name" value="HTH_ARAC_FAMILY_1"/>
    <property type="match status" value="1"/>
</dbReference>
<reference evidence="5 6" key="1">
    <citation type="submission" date="2024-09" db="EMBL/GenBank/DDBJ databases">
        <authorList>
            <person name="Sun Q."/>
            <person name="Mori K."/>
        </authorList>
    </citation>
    <scope>NUCLEOTIDE SEQUENCE [LARGE SCALE GENOMIC DNA]</scope>
    <source>
        <strain evidence="5 6">CCM 8677</strain>
    </source>
</reference>
<dbReference type="InterPro" id="IPR050204">
    <property type="entry name" value="AraC_XylS_family_regulators"/>
</dbReference>
<keyword evidence="1" id="KW-0805">Transcription regulation</keyword>
<evidence type="ECO:0000256" key="1">
    <source>
        <dbReference type="ARBA" id="ARBA00023015"/>
    </source>
</evidence>
<evidence type="ECO:0000313" key="5">
    <source>
        <dbReference type="EMBL" id="MFC0350617.1"/>
    </source>
</evidence>
<dbReference type="SMART" id="SM00342">
    <property type="entry name" value="HTH_ARAC"/>
    <property type="match status" value="1"/>
</dbReference>
<dbReference type="PROSITE" id="PS01124">
    <property type="entry name" value="HTH_ARAC_FAMILY_2"/>
    <property type="match status" value="1"/>
</dbReference>
<dbReference type="PANTHER" id="PTHR46796">
    <property type="entry name" value="HTH-TYPE TRANSCRIPTIONAL ACTIVATOR RHAS-RELATED"/>
    <property type="match status" value="1"/>
</dbReference>
<accession>A0ABV6IFN3</accession>
<name>A0ABV6IFN3_9BURK</name>
<sequence length="308" mass="34949">MDILSDILQSADIQKTLLIQRSFYEPWAMAFPCDRSMGFHVITQGEAWLRSPRLKQPIALKKGDLILLTRGFNHELATDLDVAVKSTAQVDDITLNQEGLKPLVTLASGVYFIANQLTHPLFDELPETILLKSEEIAAHSPLQAALLLLSLELTQGDLGSEAITRNLLDILFHYILRNWIHSINDKNCRWNMAFRDSHLMRALKVIHETPHKNWPVEQLASVSGLSRAVFSQKFKQLTGDTPAHYLTSIRIQKAAKVLRQGRHNIEQVAELMGYPDAFVFSKVFKRLLGQSPRDYKNSYREGVYSMDG</sequence>
<feature type="domain" description="HTH araC/xylS-type" evidence="4">
    <location>
        <begin position="200"/>
        <end position="298"/>
    </location>
</feature>
<keyword evidence="6" id="KW-1185">Reference proteome</keyword>
<dbReference type="Pfam" id="PF12833">
    <property type="entry name" value="HTH_18"/>
    <property type="match status" value="1"/>
</dbReference>
<dbReference type="InterPro" id="IPR009057">
    <property type="entry name" value="Homeodomain-like_sf"/>
</dbReference>
<evidence type="ECO:0000259" key="4">
    <source>
        <dbReference type="PROSITE" id="PS01124"/>
    </source>
</evidence>
<evidence type="ECO:0000256" key="2">
    <source>
        <dbReference type="ARBA" id="ARBA00023125"/>
    </source>
</evidence>
<evidence type="ECO:0000313" key="6">
    <source>
        <dbReference type="Proteomes" id="UP001589844"/>
    </source>
</evidence>